<dbReference type="GO" id="GO:0000981">
    <property type="term" value="F:DNA-binding transcription factor activity, RNA polymerase II-specific"/>
    <property type="evidence" value="ECO:0007669"/>
    <property type="project" value="TreeGrafter"/>
</dbReference>
<dbReference type="GO" id="GO:0000978">
    <property type="term" value="F:RNA polymerase II cis-regulatory region sequence-specific DNA binding"/>
    <property type="evidence" value="ECO:0007669"/>
    <property type="project" value="TreeGrafter"/>
</dbReference>
<dbReference type="Gene3D" id="1.10.10.60">
    <property type="entry name" value="Homeodomain-like"/>
    <property type="match status" value="2"/>
</dbReference>
<dbReference type="CDD" id="cd00167">
    <property type="entry name" value="SANT"/>
    <property type="match status" value="2"/>
</dbReference>
<feature type="domain" description="Myb-like" evidence="1">
    <location>
        <begin position="50"/>
        <end position="108"/>
    </location>
</feature>
<evidence type="ECO:0008006" key="5">
    <source>
        <dbReference type="Google" id="ProtNLM"/>
    </source>
</evidence>
<dbReference type="InterPro" id="IPR017930">
    <property type="entry name" value="Myb_dom"/>
</dbReference>
<dbReference type="InterPro" id="IPR009057">
    <property type="entry name" value="Homeodomain-like_sf"/>
</dbReference>
<protein>
    <recommendedName>
        <fullName evidence="5">Myb-like DNA-binding domain containing protein</fullName>
    </recommendedName>
</protein>
<feature type="domain" description="HTH myb-type" evidence="2">
    <location>
        <begin position="50"/>
        <end position="108"/>
    </location>
</feature>
<dbReference type="PROSITE" id="PS50090">
    <property type="entry name" value="MYB_LIKE"/>
    <property type="match status" value="2"/>
</dbReference>
<sequence>MAGYSSQDFPNSVVWVPCIPDYTTGELIPMYTINNFPSYTATPIKPLISRGGIKNKDWTHIEDAKLVELVECLGTKQWANIAKEINKINNNWSIRKGKHCRERWHNHLDPKINKGEWSYEEDLVLLSQHKIHGNKWSRISKVLVGRTENSVKNRLNSLIKNAKQSTSSSFITNDAIVDILIQQFSELVGSRNL</sequence>
<dbReference type="SMART" id="SM00717">
    <property type="entry name" value="SANT"/>
    <property type="match status" value="2"/>
</dbReference>
<dbReference type="PANTHER" id="PTHR45614:SF274">
    <property type="entry name" value="MYB-LIKE DNA-BINDING PROTEIN"/>
    <property type="match status" value="1"/>
</dbReference>
<evidence type="ECO:0000313" key="4">
    <source>
        <dbReference type="Proteomes" id="UP000187209"/>
    </source>
</evidence>
<accession>A0A1R2C3M4</accession>
<evidence type="ECO:0000259" key="1">
    <source>
        <dbReference type="PROSITE" id="PS50090"/>
    </source>
</evidence>
<comment type="caution">
    <text evidence="3">The sequence shown here is derived from an EMBL/GenBank/DDBJ whole genome shotgun (WGS) entry which is preliminary data.</text>
</comment>
<name>A0A1R2C3M4_9CILI</name>
<proteinExistence type="predicted"/>
<organism evidence="3 4">
    <name type="scientific">Stentor coeruleus</name>
    <dbReference type="NCBI Taxonomy" id="5963"/>
    <lineage>
        <taxon>Eukaryota</taxon>
        <taxon>Sar</taxon>
        <taxon>Alveolata</taxon>
        <taxon>Ciliophora</taxon>
        <taxon>Postciliodesmatophora</taxon>
        <taxon>Heterotrichea</taxon>
        <taxon>Heterotrichida</taxon>
        <taxon>Stentoridae</taxon>
        <taxon>Stentor</taxon>
    </lineage>
</organism>
<keyword evidence="4" id="KW-1185">Reference proteome</keyword>
<dbReference type="InterPro" id="IPR050560">
    <property type="entry name" value="MYB_TF"/>
</dbReference>
<dbReference type="PROSITE" id="PS51294">
    <property type="entry name" value="HTH_MYB"/>
    <property type="match status" value="2"/>
</dbReference>
<dbReference type="Proteomes" id="UP000187209">
    <property type="component" value="Unassembled WGS sequence"/>
</dbReference>
<dbReference type="Pfam" id="PF13921">
    <property type="entry name" value="Myb_DNA-bind_6"/>
    <property type="match status" value="1"/>
</dbReference>
<dbReference type="AlphaFoldDB" id="A0A1R2C3M4"/>
<dbReference type="OrthoDB" id="306004at2759"/>
<gene>
    <name evidence="3" type="ORF">SteCoe_15498</name>
</gene>
<dbReference type="GO" id="GO:0005634">
    <property type="term" value="C:nucleus"/>
    <property type="evidence" value="ECO:0007669"/>
    <property type="project" value="TreeGrafter"/>
</dbReference>
<feature type="domain" description="Myb-like" evidence="1">
    <location>
        <begin position="109"/>
        <end position="159"/>
    </location>
</feature>
<dbReference type="InterPro" id="IPR001005">
    <property type="entry name" value="SANT/Myb"/>
</dbReference>
<dbReference type="EMBL" id="MPUH01000300">
    <property type="protein sequence ID" value="OMJ83535.1"/>
    <property type="molecule type" value="Genomic_DNA"/>
</dbReference>
<dbReference type="SUPFAM" id="SSF46689">
    <property type="entry name" value="Homeodomain-like"/>
    <property type="match status" value="1"/>
</dbReference>
<reference evidence="3 4" key="1">
    <citation type="submission" date="2016-11" db="EMBL/GenBank/DDBJ databases">
        <title>The macronuclear genome of Stentor coeruleus: a giant cell with tiny introns.</title>
        <authorList>
            <person name="Slabodnick M."/>
            <person name="Ruby J.G."/>
            <person name="Reiff S.B."/>
            <person name="Swart E.C."/>
            <person name="Gosai S."/>
            <person name="Prabakaran S."/>
            <person name="Witkowska E."/>
            <person name="Larue G.E."/>
            <person name="Fisher S."/>
            <person name="Freeman R.M."/>
            <person name="Gunawardena J."/>
            <person name="Chu W."/>
            <person name="Stover N.A."/>
            <person name="Gregory B.D."/>
            <person name="Nowacki M."/>
            <person name="Derisi J."/>
            <person name="Roy S.W."/>
            <person name="Marshall W.F."/>
            <person name="Sood P."/>
        </authorList>
    </citation>
    <scope>NUCLEOTIDE SEQUENCE [LARGE SCALE GENOMIC DNA]</scope>
    <source>
        <strain evidence="3">WM001</strain>
    </source>
</reference>
<feature type="domain" description="HTH myb-type" evidence="2">
    <location>
        <begin position="109"/>
        <end position="163"/>
    </location>
</feature>
<evidence type="ECO:0000313" key="3">
    <source>
        <dbReference type="EMBL" id="OMJ83535.1"/>
    </source>
</evidence>
<evidence type="ECO:0000259" key="2">
    <source>
        <dbReference type="PROSITE" id="PS51294"/>
    </source>
</evidence>
<dbReference type="PANTHER" id="PTHR45614">
    <property type="entry name" value="MYB PROTEIN-RELATED"/>
    <property type="match status" value="1"/>
</dbReference>